<evidence type="ECO:0000313" key="1">
    <source>
        <dbReference type="EMBL" id="KAK7397620.1"/>
    </source>
</evidence>
<protein>
    <submittedName>
        <fullName evidence="1">Uncharacterized protein</fullName>
    </submittedName>
</protein>
<keyword evidence="2" id="KW-1185">Reference proteome</keyword>
<organism evidence="1 2">
    <name type="scientific">Neonectria punicea</name>
    <dbReference type="NCBI Taxonomy" id="979145"/>
    <lineage>
        <taxon>Eukaryota</taxon>
        <taxon>Fungi</taxon>
        <taxon>Dikarya</taxon>
        <taxon>Ascomycota</taxon>
        <taxon>Pezizomycotina</taxon>
        <taxon>Sordariomycetes</taxon>
        <taxon>Hypocreomycetidae</taxon>
        <taxon>Hypocreales</taxon>
        <taxon>Nectriaceae</taxon>
        <taxon>Neonectria</taxon>
    </lineage>
</organism>
<reference evidence="1 2" key="1">
    <citation type="journal article" date="2025" name="Microbiol. Resour. Announc.">
        <title>Draft genome sequences for Neonectria magnoliae and Neonectria punicea, canker pathogens of Liriodendron tulipifera and Acer saccharum in West Virginia.</title>
        <authorList>
            <person name="Petronek H.M."/>
            <person name="Kasson M.T."/>
            <person name="Metheny A.M."/>
            <person name="Stauder C.M."/>
            <person name="Lovett B."/>
            <person name="Lynch S.C."/>
            <person name="Garnas J.R."/>
            <person name="Kasson L.R."/>
            <person name="Stajich J.E."/>
        </authorList>
    </citation>
    <scope>NUCLEOTIDE SEQUENCE [LARGE SCALE GENOMIC DNA]</scope>
    <source>
        <strain evidence="1 2">NRRL 64653</strain>
    </source>
</reference>
<name>A0ABR1GHH0_9HYPO</name>
<comment type="caution">
    <text evidence="1">The sequence shown here is derived from an EMBL/GenBank/DDBJ whole genome shotgun (WGS) entry which is preliminary data.</text>
</comment>
<accession>A0ABR1GHH0</accession>
<dbReference type="Proteomes" id="UP001498476">
    <property type="component" value="Unassembled WGS sequence"/>
</dbReference>
<proteinExistence type="predicted"/>
<dbReference type="EMBL" id="JAZAVJ010000469">
    <property type="protein sequence ID" value="KAK7397620.1"/>
    <property type="molecule type" value="Genomic_DNA"/>
</dbReference>
<gene>
    <name evidence="1" type="ORF">QQX98_013011</name>
</gene>
<sequence length="185" mass="21327">MSTTPTMPAPTTPTRPTLTLPVFKPPVATCSSIDAIVARIEAYHDQKFFIEEGQWEDGTQAIMDSLKAEEQHQDIEVQQLDIQYQHWKEQRAFTEKAISILRDNLSSIECEIETTIRSQERAKSKAQKHRMQRASKLQDRRRDMITEALYRDVSRYGRLITDIIQIVDDSSCATEVWPTQSAEKD</sequence>
<evidence type="ECO:0000313" key="2">
    <source>
        <dbReference type="Proteomes" id="UP001498476"/>
    </source>
</evidence>